<dbReference type="CDD" id="cd01300">
    <property type="entry name" value="YtcJ_like"/>
    <property type="match status" value="1"/>
</dbReference>
<dbReference type="InterPro" id="IPR033932">
    <property type="entry name" value="YtcJ-like"/>
</dbReference>
<feature type="domain" description="Amidohydrolase 3" evidence="1">
    <location>
        <begin position="110"/>
        <end position="613"/>
    </location>
</feature>
<evidence type="ECO:0000259" key="1">
    <source>
        <dbReference type="Pfam" id="PF07969"/>
    </source>
</evidence>
<gene>
    <name evidence="2" type="ORF">B0X70_12115</name>
</gene>
<dbReference type="Proteomes" id="UP000693715">
    <property type="component" value="Chromosome"/>
</dbReference>
<dbReference type="EMBL" id="CP020335">
    <property type="protein sequence ID" value="QXF33803.1"/>
    <property type="molecule type" value="Genomic_DNA"/>
</dbReference>
<accession>A0ABX8LXC4</accession>
<name>A0ABX8LXC4_9GAMM</name>
<dbReference type="RefSeq" id="WP_217471583.1">
    <property type="nucleotide sequence ID" value="NZ_CP020335.1"/>
</dbReference>
<dbReference type="PANTHER" id="PTHR22642:SF2">
    <property type="entry name" value="PROTEIN LONG AFTER FAR-RED 3"/>
    <property type="match status" value="1"/>
</dbReference>
<dbReference type="Pfam" id="PF07969">
    <property type="entry name" value="Amidohydro_3"/>
    <property type="match status" value="1"/>
</dbReference>
<dbReference type="PANTHER" id="PTHR22642">
    <property type="entry name" value="IMIDAZOLONEPROPIONASE"/>
    <property type="match status" value="1"/>
</dbReference>
<organism evidence="2 3">
    <name type="scientific">Photorhabdus akhurstii</name>
    <dbReference type="NCBI Taxonomy" id="171438"/>
    <lineage>
        <taxon>Bacteria</taxon>
        <taxon>Pseudomonadati</taxon>
        <taxon>Pseudomonadota</taxon>
        <taxon>Gammaproteobacteria</taxon>
        <taxon>Enterobacterales</taxon>
        <taxon>Morganellaceae</taxon>
        <taxon>Photorhabdus</taxon>
    </lineage>
</organism>
<protein>
    <recommendedName>
        <fullName evidence="1">Amidohydrolase 3 domain-containing protein</fullName>
    </recommendedName>
</protein>
<evidence type="ECO:0000313" key="3">
    <source>
        <dbReference type="Proteomes" id="UP000693715"/>
    </source>
</evidence>
<dbReference type="InterPro" id="IPR013108">
    <property type="entry name" value="Amidohydro_3"/>
</dbReference>
<sequence length="635" mass="70200">MCQACVGKLLGTISALHLCEPQSSIDIDKEISETSATEASVVMQWPPPDKKADIIFHAKLEDGSRIITMDESYNLYEALAIADGKILAVGTFQDIEKLQSYKTRMVCLEEGHTLLPGFIDPHQHTLTGSVIKEFSIDCGYADTRKTKDEVLEFIRTTAKNAQSNDWLLFSLYDNLRQGGDIKHGDLSMSDLNDCAPHNPVFVYYINMHTATANQKAFDTVGINPDPEYYKNHPIKDGGHFGTKDNKYNGMVYEEGAIELFIGPALKAQNLNGSKIRKAIIDWLDYNAELGNTTIHEAGVVVPPGVKLPELLSEYAEVVEGGNCRASVSLMYADDMQPHELDSLSKKYGVDSAEVQKSDAAMTLYGMKIVGDGSNQAKTAAQTKPYLDSVHYGKANYHKGEFISMVNKVAEYGWPVLIHCNGDRTLDHVLEAITLGYGEDAHPLTNAKYINRIEHCTITRSEQLDTMKNLGVQPSFLMNHVYYYGSAYKDQLFGLERANRMDPTQECVDKGIPFSLHTDAPCSNIGPLQLVHAAVNRKCDTTKELIGPEQRISLTEALRAVTINAATHIGRAEQIGSLEVGKFADLVILAKNPYEVDCDKLKDIGVCETWIGGKKTQPKIKVCETYTSGKKTQSHS</sequence>
<proteinExistence type="predicted"/>
<keyword evidence="3" id="KW-1185">Reference proteome</keyword>
<reference evidence="2 3" key="1">
    <citation type="submission" date="2017-03" db="EMBL/GenBank/DDBJ databases">
        <title>Genome comparison of Photorhabdus luminescens strain 0813-124 phase variants.</title>
        <authorList>
            <person name="Chien C.-C."/>
            <person name="Chen W.-J."/>
            <person name="Shih M.-C."/>
            <person name="Hsieh F.-C."/>
        </authorList>
    </citation>
    <scope>NUCLEOTIDE SEQUENCE [LARGE SCALE GENOMIC DNA]</scope>
    <source>
        <strain evidence="2 3">0813-124 phase II</strain>
    </source>
</reference>
<evidence type="ECO:0000313" key="2">
    <source>
        <dbReference type="EMBL" id="QXF33803.1"/>
    </source>
</evidence>